<evidence type="ECO:0000313" key="2">
    <source>
        <dbReference type="Proteomes" id="UP001370348"/>
    </source>
</evidence>
<dbReference type="Proteomes" id="UP001370348">
    <property type="component" value="Chromosome"/>
</dbReference>
<organism evidence="1 2">
    <name type="scientific">Pendulispora albinea</name>
    <dbReference type="NCBI Taxonomy" id="2741071"/>
    <lineage>
        <taxon>Bacteria</taxon>
        <taxon>Pseudomonadati</taxon>
        <taxon>Myxococcota</taxon>
        <taxon>Myxococcia</taxon>
        <taxon>Myxococcales</taxon>
        <taxon>Sorangiineae</taxon>
        <taxon>Pendulisporaceae</taxon>
        <taxon>Pendulispora</taxon>
    </lineage>
</organism>
<protein>
    <submittedName>
        <fullName evidence="1">Uncharacterized protein</fullName>
    </submittedName>
</protein>
<dbReference type="RefSeq" id="WP_394827045.1">
    <property type="nucleotide sequence ID" value="NZ_CP089984.1"/>
</dbReference>
<sequence length="192" mass="20732">MQALASDAEAAWAAALTYGDLPRDIRETWLDALDADVPTLGVPPVAIYAPLLGVEGDEELRLRIVRAMGPLEGDCPWRAWLGETSAAAPDDRSACTIVLVRSLYLHFVELLICRVGSGDELHSVTHEPLSDGRSFTDGAEIDGAPYGGGTLRHVPLDDAVEVLAHAIVAHRRQGHPVPDVMTKFVDLFTFRG</sequence>
<name>A0ABZ2M5E4_9BACT</name>
<evidence type="ECO:0000313" key="1">
    <source>
        <dbReference type="EMBL" id="WXB17413.1"/>
    </source>
</evidence>
<keyword evidence="2" id="KW-1185">Reference proteome</keyword>
<reference evidence="1 2" key="1">
    <citation type="submission" date="2021-12" db="EMBL/GenBank/DDBJ databases">
        <title>Discovery of the Pendulisporaceae a myxobacterial family with distinct sporulation behavior and unique specialized metabolism.</title>
        <authorList>
            <person name="Garcia R."/>
            <person name="Popoff A."/>
            <person name="Bader C.D."/>
            <person name="Loehr J."/>
            <person name="Walesch S."/>
            <person name="Walt C."/>
            <person name="Boldt J."/>
            <person name="Bunk B."/>
            <person name="Haeckl F.J.F.P.J."/>
            <person name="Gunesch A.P."/>
            <person name="Birkelbach J."/>
            <person name="Nuebel U."/>
            <person name="Pietschmann T."/>
            <person name="Bach T."/>
            <person name="Mueller R."/>
        </authorList>
    </citation>
    <scope>NUCLEOTIDE SEQUENCE [LARGE SCALE GENOMIC DNA]</scope>
    <source>
        <strain evidence="1 2">MSr11954</strain>
    </source>
</reference>
<dbReference type="EMBL" id="CP089984">
    <property type="protein sequence ID" value="WXB17413.1"/>
    <property type="molecule type" value="Genomic_DNA"/>
</dbReference>
<proteinExistence type="predicted"/>
<gene>
    <name evidence="1" type="ORF">LZC94_09035</name>
</gene>
<accession>A0ABZ2M5E4</accession>